<comment type="caution">
    <text evidence="2">The sequence shown here is derived from an EMBL/GenBank/DDBJ whole genome shotgun (WGS) entry which is preliminary data.</text>
</comment>
<evidence type="ECO:0000259" key="1">
    <source>
        <dbReference type="PROSITE" id="PS50878"/>
    </source>
</evidence>
<name>A0ABT2N090_9CYAN</name>
<dbReference type="InterPro" id="IPR025960">
    <property type="entry name" value="RVT_N"/>
</dbReference>
<dbReference type="RefSeq" id="WP_368009830.1">
    <property type="nucleotide sequence ID" value="NZ_JAMXFF010000105.1"/>
</dbReference>
<reference evidence="2 3" key="1">
    <citation type="journal article" date="2022" name="Front. Microbiol.">
        <title>High genomic differentiation and limited gene flow indicate recent cryptic speciation within the genus Laspinema (cyanobacteria).</title>
        <authorList>
            <person name="Stanojkovic A."/>
            <person name="Skoupy S."/>
            <person name="Skaloud P."/>
            <person name="Dvorak P."/>
        </authorList>
    </citation>
    <scope>NUCLEOTIDE SEQUENCE [LARGE SCALE GENOMIC DNA]</scope>
    <source>
        <strain evidence="2 3">D2a</strain>
    </source>
</reference>
<dbReference type="InterPro" id="IPR002711">
    <property type="entry name" value="HNH"/>
</dbReference>
<dbReference type="InterPro" id="IPR051083">
    <property type="entry name" value="GrpII_Intron_Splice-Mob/Def"/>
</dbReference>
<dbReference type="Pfam" id="PF01844">
    <property type="entry name" value="HNH"/>
    <property type="match status" value="1"/>
</dbReference>
<sequence>MSKTINNSKTINTVRLEWRQINWKSVERRVFRLQKRIYQAKRRGDVRTVRGLQKILLKSWSAKLLAVRRVTQDNQGRKTAGVDGVKSLSPVARLNLVGQLELGSKSKPARRVWIPKPGRDEKRPLGIPTMYDRAAQALVKMALEPQWEAVFEPNSYGFRPGRSCHDAREAIFTAIKCKAKWVLDADIARCFDKIDHNSLLNKLETFPAIRRQIRAWLKAGVIDSGQLFPTDEGTPQGGVISPLLANIALHGMEKSIKDRVEKLPGKGSRTNRRDAVSLIRYADDFVIIHENQDVIRKCREHIQEWLKGIGLELKEAKTHLTHTLEGDNPGFDFLGFNIRQHKVGKYKTGKNTHKEPLGFKTIIKPSKKAIQNHYQKLKEAINSHITAPQEALIKHLNPMVRGWSNYYSTGVSKEIFAKLDQLMYWKLVKWGKRKHPNKTGKWIARKYWQTIGNRRWAFATRSEMNPMQLQSHNKTPIVRHVKVKGEASPYDGNLKYWSSRLGEQPGVPSKISKLLKKQKGKCAHCGLFFREEDIVEMDHIIPKSKGGKDTYKNLQLLHRHCHDVKTASDGSLGTHDKSQTVEEPCEGKLSRTVLKTSRVGDCPA</sequence>
<accession>A0ABT2N090</accession>
<organism evidence="2 3">
    <name type="scientific">Laspinema palackyanum D2a</name>
    <dbReference type="NCBI Taxonomy" id="2953684"/>
    <lineage>
        <taxon>Bacteria</taxon>
        <taxon>Bacillati</taxon>
        <taxon>Cyanobacteriota</taxon>
        <taxon>Cyanophyceae</taxon>
        <taxon>Oscillatoriophycideae</taxon>
        <taxon>Oscillatoriales</taxon>
        <taxon>Laspinemataceae</taxon>
        <taxon>Laspinema</taxon>
        <taxon>Laspinema palackyanum</taxon>
    </lineage>
</organism>
<dbReference type="Pfam" id="PF13655">
    <property type="entry name" value="RVT_N"/>
    <property type="match status" value="1"/>
</dbReference>
<keyword evidence="2" id="KW-0808">Transferase</keyword>
<dbReference type="InterPro" id="IPR000477">
    <property type="entry name" value="RT_dom"/>
</dbReference>
<gene>
    <name evidence="2" type="primary">ltrA</name>
    <name evidence="2" type="ORF">NG799_29325</name>
</gene>
<dbReference type="Proteomes" id="UP001525890">
    <property type="component" value="Unassembled WGS sequence"/>
</dbReference>
<feature type="domain" description="Reverse transcriptase" evidence="1">
    <location>
        <begin position="95"/>
        <end position="338"/>
    </location>
</feature>
<evidence type="ECO:0000313" key="2">
    <source>
        <dbReference type="EMBL" id="MCT7970418.1"/>
    </source>
</evidence>
<keyword evidence="2" id="KW-0695">RNA-directed DNA polymerase</keyword>
<dbReference type="InterPro" id="IPR013597">
    <property type="entry name" value="Mat_intron_G2"/>
</dbReference>
<proteinExistence type="predicted"/>
<dbReference type="InterPro" id="IPR030931">
    <property type="entry name" value="Group_II_RT_mat"/>
</dbReference>
<dbReference type="EC" id="2.7.7.49" evidence="2"/>
<dbReference type="CDD" id="cd01651">
    <property type="entry name" value="RT_G2_intron"/>
    <property type="match status" value="1"/>
</dbReference>
<keyword evidence="3" id="KW-1185">Reference proteome</keyword>
<dbReference type="CDD" id="cd00085">
    <property type="entry name" value="HNHc"/>
    <property type="match status" value="1"/>
</dbReference>
<dbReference type="PROSITE" id="PS50878">
    <property type="entry name" value="RT_POL"/>
    <property type="match status" value="1"/>
</dbReference>
<dbReference type="SMART" id="SM00507">
    <property type="entry name" value="HNHc"/>
    <property type="match status" value="1"/>
</dbReference>
<dbReference type="Pfam" id="PF08388">
    <property type="entry name" value="GIIM"/>
    <property type="match status" value="1"/>
</dbReference>
<dbReference type="PANTHER" id="PTHR34047">
    <property type="entry name" value="NUCLEAR INTRON MATURASE 1, MITOCHONDRIAL-RELATED"/>
    <property type="match status" value="1"/>
</dbReference>
<dbReference type="SUPFAM" id="SSF56672">
    <property type="entry name" value="DNA/RNA polymerases"/>
    <property type="match status" value="1"/>
</dbReference>
<dbReference type="PANTHER" id="PTHR34047:SF10">
    <property type="entry name" value="GROUP II INTRON-ASSOCIATED OPEN READING FRAME"/>
    <property type="match status" value="1"/>
</dbReference>
<evidence type="ECO:0000313" key="3">
    <source>
        <dbReference type="Proteomes" id="UP001525890"/>
    </source>
</evidence>
<protein>
    <submittedName>
        <fullName evidence="2">Group II intron reverse transcriptase/maturase</fullName>
        <ecNumber evidence="2">2.7.7.49</ecNumber>
    </submittedName>
</protein>
<dbReference type="EMBL" id="JAMXFF010000105">
    <property type="protein sequence ID" value="MCT7970418.1"/>
    <property type="molecule type" value="Genomic_DNA"/>
</dbReference>
<dbReference type="InterPro" id="IPR043502">
    <property type="entry name" value="DNA/RNA_pol_sf"/>
</dbReference>
<dbReference type="NCBIfam" id="TIGR04416">
    <property type="entry name" value="group_II_RT_mat"/>
    <property type="match status" value="1"/>
</dbReference>
<dbReference type="Pfam" id="PF00078">
    <property type="entry name" value="RVT_1"/>
    <property type="match status" value="1"/>
</dbReference>
<dbReference type="InterPro" id="IPR003615">
    <property type="entry name" value="HNH_nuc"/>
</dbReference>
<dbReference type="GO" id="GO:0003964">
    <property type="term" value="F:RNA-directed DNA polymerase activity"/>
    <property type="evidence" value="ECO:0007669"/>
    <property type="project" value="UniProtKB-KW"/>
</dbReference>
<dbReference type="Gene3D" id="1.10.30.50">
    <property type="match status" value="1"/>
</dbReference>
<keyword evidence="2" id="KW-0548">Nucleotidyltransferase</keyword>